<evidence type="ECO:0000313" key="2">
    <source>
        <dbReference type="EMBL" id="QHT26669.1"/>
    </source>
</evidence>
<protein>
    <submittedName>
        <fullName evidence="2">Uncharacterized protein</fullName>
    </submittedName>
</protein>
<dbReference type="EMBL" id="MN739800">
    <property type="protein sequence ID" value="QHT26669.1"/>
    <property type="molecule type" value="Genomic_DNA"/>
</dbReference>
<feature type="coiled-coil region" evidence="1">
    <location>
        <begin position="119"/>
        <end position="146"/>
    </location>
</feature>
<organism evidence="2">
    <name type="scientific">viral metagenome</name>
    <dbReference type="NCBI Taxonomy" id="1070528"/>
    <lineage>
        <taxon>unclassified sequences</taxon>
        <taxon>metagenomes</taxon>
        <taxon>organismal metagenomes</taxon>
    </lineage>
</organism>
<dbReference type="AlphaFoldDB" id="A0A6C0EEJ3"/>
<evidence type="ECO:0000256" key="1">
    <source>
        <dbReference type="SAM" id="Coils"/>
    </source>
</evidence>
<reference evidence="2" key="1">
    <citation type="journal article" date="2020" name="Nature">
        <title>Giant virus diversity and host interactions through global metagenomics.</title>
        <authorList>
            <person name="Schulz F."/>
            <person name="Roux S."/>
            <person name="Paez-Espino D."/>
            <person name="Jungbluth S."/>
            <person name="Walsh D.A."/>
            <person name="Denef V.J."/>
            <person name="McMahon K.D."/>
            <person name="Konstantinidis K.T."/>
            <person name="Eloe-Fadrosh E.A."/>
            <person name="Kyrpides N.C."/>
            <person name="Woyke T."/>
        </authorList>
    </citation>
    <scope>NUCLEOTIDE SEQUENCE</scope>
    <source>
        <strain evidence="2">GVMAG-M-3300023179-2</strain>
    </source>
</reference>
<proteinExistence type="predicted"/>
<accession>A0A6C0EEJ3</accession>
<sequence length="354" mass="39016">MSNIFLKSDLNGIFNEYTESNISLPNVINIVDNNSLKQNVRNTQSSKNKESYDVMSATSSINNFENINNLSNTSTQNQNMFQTGGNGNSMSVTSSDLNQDVSKLISMLTSESTSSHENINNTELSTEKLENQLRNILNKNKSLDGNKKIYGGNNINAQKSINHEDVKQFFVNLKNQGVNVNVKLDNKTMSDFFDNAQLTTTDLKSNLSSTSSNVMFGGKNIGNNESESGTSSNVIFGGTNINNKDYDSVTSSNNMFGGADDSAPPLMNSEDMSSTSSMNMTGGAMSEGFQMHLDFKKFIAEKLNIPNGVKPNIIVKAVKNDVKKEYPNLTNNKEILKKAKEMFLSNINNYKKLI</sequence>
<keyword evidence="1" id="KW-0175">Coiled coil</keyword>
<name>A0A6C0EEJ3_9ZZZZ</name>